<gene>
    <name evidence="3" type="ORF">O181_015317</name>
</gene>
<dbReference type="InterPro" id="IPR035999">
    <property type="entry name" value="Sec7_dom_sf"/>
</dbReference>
<dbReference type="SMART" id="SM00222">
    <property type="entry name" value="Sec7"/>
    <property type="match status" value="1"/>
</dbReference>
<dbReference type="InterPro" id="IPR032691">
    <property type="entry name" value="Mon2/Sec7/BIG1-like_HUS"/>
</dbReference>
<dbReference type="Proteomes" id="UP000765509">
    <property type="component" value="Unassembled WGS sequence"/>
</dbReference>
<comment type="caution">
    <text evidence="3">The sequence shown here is derived from an EMBL/GenBank/DDBJ whole genome shotgun (WGS) entry which is preliminary data.</text>
</comment>
<name>A0A9Q3GQP0_9BASI</name>
<feature type="compositionally biased region" description="Low complexity" evidence="1">
    <location>
        <begin position="1134"/>
        <end position="1148"/>
    </location>
</feature>
<evidence type="ECO:0000259" key="2">
    <source>
        <dbReference type="PROSITE" id="PS50190"/>
    </source>
</evidence>
<evidence type="ECO:0000313" key="3">
    <source>
        <dbReference type="EMBL" id="MBW0475602.1"/>
    </source>
</evidence>
<evidence type="ECO:0000313" key="4">
    <source>
        <dbReference type="Proteomes" id="UP000765509"/>
    </source>
</evidence>
<feature type="region of interest" description="Disordered" evidence="1">
    <location>
        <begin position="524"/>
        <end position="543"/>
    </location>
</feature>
<feature type="domain" description="SEC7" evidence="2">
    <location>
        <begin position="649"/>
        <end position="839"/>
    </location>
</feature>
<feature type="region of interest" description="Disordered" evidence="1">
    <location>
        <begin position="1127"/>
        <end position="1148"/>
    </location>
</feature>
<feature type="compositionally biased region" description="Low complexity" evidence="1">
    <location>
        <begin position="525"/>
        <end position="540"/>
    </location>
</feature>
<dbReference type="InterPro" id="IPR016024">
    <property type="entry name" value="ARM-type_fold"/>
</dbReference>
<dbReference type="PROSITE" id="PS50190">
    <property type="entry name" value="SEC7"/>
    <property type="match status" value="1"/>
</dbReference>
<sequence length="1607" mass="178923">MVDSDIKNIGPAVMSDSFQIHSFKSQASALHIIHDEIVAVTSAMRRNSRWAGASLIPHVPLTVNNSNNKSSGAFNNSFGLKNLKSDSEIQNFNPTDLIMHNSPGGLINGFAILLAELRICQDFTMIDALTLLSPFLAVVRSKETNGPITALALSSIEKFFTYSFIHPNSPSLAIAMSQVSAAGTHCRFEASDSVSDEIVLLKILDVLRNSLTGAVGYILSDEAVCQMMETGLSMCCQTRLGEILRRSGESTMQAMVSAVFSRLRHLEPSLVHFTPNDEGMENLTFKETLRMSVPDPQSGSIPAASSLADKEHEPSQNVLLEPISQTQRQSDINQDFDSKEKQHLVQSDQPTPVISNQTLDEDQLNQHLSQDLRPYGLPSIKELLRVLISLLNPYDPQNTDTMRLMALNILIIAFEVAGRDIGRFPSLRIMVSDDLCKHLFQLIRSENINISSASLRCMSNLLDTMRPHLKIHLELLLSYLMDRLRPHPTLTIHKLTNGMTGTASEFEAQLDSITWNQKDKDYGHSSLARTSSPTPSSSRSHTLANRQVMVATGETRQLMLEYLAHFARESDFMVNLWVNFDCHADFEDILERLIRFLARGIYPLNPAYSQSQEGSQVLCLDTLLAYVGHMVNRLDFSALPSVDVPAPVLLARDKKVKIALLEGAARFNEKPKEGLKFLEANGSIYEDPTLLRPQSLALFFKTCPRLDKKLLGDYISRPENLEVLKAFMTLFDFRGKLISDCLRELLETFRLPGESQQIARITEVFASVYVATGPTEVKDEDAAYVLSYSVIMLNTDQHNPQNRKKMTLEDYKRNLRGVNGGKDFDPDYLKAIFDSIKKQEIVMPEEHSGQLGFEYAWKELQRRSKKAGPFITCNTSIFDQAMFQISWKPIVSSLSFAFTHFNDDYMLQRIVAGFQQCATLASRFNQFDAFDAIVAALAQITDLFHQPSPEINFPTVPADGETLTISPLSIQFGKNFKAQLAAVVLFTVASTNGSAMRKGWLQIFEIIQSLFAHSLLPLELSALPDFGNITTIPMRPTKTPLQPPERRADSGLLSTLSSYLLSPYTGPGDGIGREITNDDVESTLCAIDCLASCHFAQVYNEIFTMDVELQEKVLRIIVDLADRQMSKGGRMRAPNSDYLSPPSSPLSPSSNYDPSALFLLELIMAVVTHEPGTLIRLWNPAFDYLSRILANSAIMSPLLVDRAIGGLLKLQSLAVQDENLRDQFFLALDVFRSLPQSILNSAAQPMVFGVCQLASKHSHIFRTSTQWNMLFSIFTASAGIEEAARESFEILKQLADGKLSPGLTAENFAPFIQALNAFASVCGQDGTKSPGQNNSTADDSFAQRALDSVEMIRNAQELIPQLSAQAKSDPSKPWASFWMPVLLAYGQQSINGNREVRQQALANLQRSLVAPEILLNGNIDLTIIFERVLFPVLEELLKPQVFRRDPDGMGETRLRASGLLCKIFLHYLVQLSEQGMSRMAELWLQILGFLDRFMHSGRRDQMYEAVPENLKNVLLVMHASGYLIPPHENPSSQEIQLWNATFERIDPVLNTLKNDLFPTPPPTTSLITSSLPTTSVEAIKNDELASSLAIEKPISTSNANNENQVEI</sequence>
<dbReference type="GO" id="GO:0016192">
    <property type="term" value="P:vesicle-mediated transport"/>
    <property type="evidence" value="ECO:0007669"/>
    <property type="project" value="UniProtKB-ARBA"/>
</dbReference>
<dbReference type="GO" id="GO:0005794">
    <property type="term" value="C:Golgi apparatus"/>
    <property type="evidence" value="ECO:0007669"/>
    <property type="project" value="UniProtKB-ARBA"/>
</dbReference>
<keyword evidence="4" id="KW-1185">Reference proteome</keyword>
<feature type="compositionally biased region" description="Polar residues" evidence="1">
    <location>
        <begin position="315"/>
        <end position="335"/>
    </location>
</feature>
<evidence type="ECO:0000256" key="1">
    <source>
        <dbReference type="SAM" id="MobiDB-lite"/>
    </source>
</evidence>
<organism evidence="3 4">
    <name type="scientific">Austropuccinia psidii MF-1</name>
    <dbReference type="NCBI Taxonomy" id="1389203"/>
    <lineage>
        <taxon>Eukaryota</taxon>
        <taxon>Fungi</taxon>
        <taxon>Dikarya</taxon>
        <taxon>Basidiomycota</taxon>
        <taxon>Pucciniomycotina</taxon>
        <taxon>Pucciniomycetes</taxon>
        <taxon>Pucciniales</taxon>
        <taxon>Sphaerophragmiaceae</taxon>
        <taxon>Austropuccinia</taxon>
    </lineage>
</organism>
<dbReference type="OrthoDB" id="10258608at2759"/>
<dbReference type="SUPFAM" id="SSF48371">
    <property type="entry name" value="ARM repeat"/>
    <property type="match status" value="1"/>
</dbReference>
<dbReference type="Pfam" id="PF12783">
    <property type="entry name" value="Sec7-like_HUS"/>
    <property type="match status" value="1"/>
</dbReference>
<proteinExistence type="predicted"/>
<reference evidence="3" key="1">
    <citation type="submission" date="2021-03" db="EMBL/GenBank/DDBJ databases">
        <title>Draft genome sequence of rust myrtle Austropuccinia psidii MF-1, a brazilian biotype.</title>
        <authorList>
            <person name="Quecine M.C."/>
            <person name="Pachon D.M.R."/>
            <person name="Bonatelli M.L."/>
            <person name="Correr F.H."/>
            <person name="Franceschini L.M."/>
            <person name="Leite T.F."/>
            <person name="Margarido G.R.A."/>
            <person name="Almeida C.A."/>
            <person name="Ferrarezi J.A."/>
            <person name="Labate C.A."/>
        </authorList>
    </citation>
    <scope>NUCLEOTIDE SEQUENCE</scope>
    <source>
        <strain evidence="3">MF-1</strain>
    </source>
</reference>
<protein>
    <recommendedName>
        <fullName evidence="2">SEC7 domain-containing protein</fullName>
    </recommendedName>
</protein>
<dbReference type="PANTHER" id="PTHR10663:SF388">
    <property type="entry name" value="GOLGI-SPECIFIC BREFELDIN A-RESISTANCE GUANINE NUCLEOTIDE EXCHANGE FACTOR 1"/>
    <property type="match status" value="1"/>
</dbReference>
<dbReference type="CDD" id="cd00171">
    <property type="entry name" value="Sec7"/>
    <property type="match status" value="1"/>
</dbReference>
<dbReference type="GO" id="GO:0005085">
    <property type="term" value="F:guanyl-nucleotide exchange factor activity"/>
    <property type="evidence" value="ECO:0007669"/>
    <property type="project" value="InterPro"/>
</dbReference>
<dbReference type="InterPro" id="IPR000904">
    <property type="entry name" value="Sec7_dom"/>
</dbReference>
<dbReference type="InterPro" id="IPR056604">
    <property type="entry name" value="GBF1-like_TPR"/>
</dbReference>
<feature type="compositionally biased region" description="Polar residues" evidence="1">
    <location>
        <begin position="344"/>
        <end position="353"/>
    </location>
</feature>
<dbReference type="Pfam" id="PF01369">
    <property type="entry name" value="Sec7"/>
    <property type="match status" value="1"/>
</dbReference>
<accession>A0A9Q3GQP0</accession>
<dbReference type="EMBL" id="AVOT02004173">
    <property type="protein sequence ID" value="MBW0475602.1"/>
    <property type="molecule type" value="Genomic_DNA"/>
</dbReference>
<feature type="region of interest" description="Disordered" evidence="1">
    <location>
        <begin position="292"/>
        <end position="353"/>
    </location>
</feature>
<dbReference type="Gene3D" id="1.10.220.20">
    <property type="match status" value="1"/>
</dbReference>
<dbReference type="Gene3D" id="1.10.1000.11">
    <property type="entry name" value="Arf Nucleotide-binding Site Opener,domain 2"/>
    <property type="match status" value="1"/>
</dbReference>
<dbReference type="SUPFAM" id="SSF48425">
    <property type="entry name" value="Sec7 domain"/>
    <property type="match status" value="1"/>
</dbReference>
<dbReference type="InterPro" id="IPR023394">
    <property type="entry name" value="Sec7_C_sf"/>
</dbReference>
<dbReference type="Pfam" id="PF23325">
    <property type="entry name" value="TPR_28"/>
    <property type="match status" value="1"/>
</dbReference>
<dbReference type="GO" id="GO:0032012">
    <property type="term" value="P:regulation of ARF protein signal transduction"/>
    <property type="evidence" value="ECO:0007669"/>
    <property type="project" value="InterPro"/>
</dbReference>
<dbReference type="PANTHER" id="PTHR10663">
    <property type="entry name" value="GUANYL-NUCLEOTIDE EXCHANGE FACTOR"/>
    <property type="match status" value="1"/>
</dbReference>